<evidence type="ECO:0000313" key="3">
    <source>
        <dbReference type="Proteomes" id="UP000015453"/>
    </source>
</evidence>
<comment type="caution">
    <text evidence="2">The sequence shown here is derived from an EMBL/GenBank/DDBJ whole genome shotgun (WGS) entry which is preliminary data.</text>
</comment>
<organism evidence="2 3">
    <name type="scientific">Genlisea aurea</name>
    <dbReference type="NCBI Taxonomy" id="192259"/>
    <lineage>
        <taxon>Eukaryota</taxon>
        <taxon>Viridiplantae</taxon>
        <taxon>Streptophyta</taxon>
        <taxon>Embryophyta</taxon>
        <taxon>Tracheophyta</taxon>
        <taxon>Spermatophyta</taxon>
        <taxon>Magnoliopsida</taxon>
        <taxon>eudicotyledons</taxon>
        <taxon>Gunneridae</taxon>
        <taxon>Pentapetalae</taxon>
        <taxon>asterids</taxon>
        <taxon>lamiids</taxon>
        <taxon>Lamiales</taxon>
        <taxon>Lentibulariaceae</taxon>
        <taxon>Genlisea</taxon>
    </lineage>
</organism>
<evidence type="ECO:0000313" key="2">
    <source>
        <dbReference type="EMBL" id="EPS72861.1"/>
    </source>
</evidence>
<gene>
    <name evidence="2" type="ORF">M569_01897</name>
</gene>
<name>S8D656_9LAMI</name>
<sequence>MASLKAEKPIGGGTQPAAPVKKETAAKGSKQSPVKPQEPKKAGGAKKPAAAAAAKK</sequence>
<dbReference type="Proteomes" id="UP000015453">
    <property type="component" value="Unassembled WGS sequence"/>
</dbReference>
<reference evidence="2 3" key="1">
    <citation type="journal article" date="2013" name="BMC Genomics">
        <title>The miniature genome of a carnivorous plant Genlisea aurea contains a low number of genes and short non-coding sequences.</title>
        <authorList>
            <person name="Leushkin E.V."/>
            <person name="Sutormin R.A."/>
            <person name="Nabieva E.R."/>
            <person name="Penin A.A."/>
            <person name="Kondrashov A.S."/>
            <person name="Logacheva M.D."/>
        </authorList>
    </citation>
    <scope>NUCLEOTIDE SEQUENCE [LARGE SCALE GENOMIC DNA]</scope>
</reference>
<protein>
    <submittedName>
        <fullName evidence="2">Uncharacterized protein</fullName>
    </submittedName>
</protein>
<proteinExistence type="predicted"/>
<dbReference type="EMBL" id="AUSU01000660">
    <property type="protein sequence ID" value="EPS72861.1"/>
    <property type="molecule type" value="Genomic_DNA"/>
</dbReference>
<feature type="region of interest" description="Disordered" evidence="1">
    <location>
        <begin position="1"/>
        <end position="56"/>
    </location>
</feature>
<keyword evidence="3" id="KW-1185">Reference proteome</keyword>
<accession>S8D656</accession>
<dbReference type="AlphaFoldDB" id="S8D656"/>
<evidence type="ECO:0000256" key="1">
    <source>
        <dbReference type="SAM" id="MobiDB-lite"/>
    </source>
</evidence>
<feature type="compositionally biased region" description="Low complexity" evidence="1">
    <location>
        <begin position="45"/>
        <end position="56"/>
    </location>
</feature>